<organism evidence="1 2">
    <name type="scientific">Pisolithus microcarpus 441</name>
    <dbReference type="NCBI Taxonomy" id="765257"/>
    <lineage>
        <taxon>Eukaryota</taxon>
        <taxon>Fungi</taxon>
        <taxon>Dikarya</taxon>
        <taxon>Basidiomycota</taxon>
        <taxon>Agaricomycotina</taxon>
        <taxon>Agaricomycetes</taxon>
        <taxon>Agaricomycetidae</taxon>
        <taxon>Boletales</taxon>
        <taxon>Sclerodermatineae</taxon>
        <taxon>Pisolithaceae</taxon>
        <taxon>Pisolithus</taxon>
    </lineage>
</organism>
<proteinExistence type="predicted"/>
<protein>
    <submittedName>
        <fullName evidence="1">Uncharacterized protein</fullName>
    </submittedName>
</protein>
<accession>A0A0C9XY24</accession>
<dbReference type="HOGENOM" id="CLU_1563478_0_0_1"/>
<evidence type="ECO:0000313" key="2">
    <source>
        <dbReference type="Proteomes" id="UP000054018"/>
    </source>
</evidence>
<name>A0A0C9XY24_9AGAM</name>
<reference evidence="2" key="2">
    <citation type="submission" date="2015-01" db="EMBL/GenBank/DDBJ databases">
        <title>Evolutionary Origins and Diversification of the Mycorrhizal Mutualists.</title>
        <authorList>
            <consortium name="DOE Joint Genome Institute"/>
            <consortium name="Mycorrhizal Genomics Consortium"/>
            <person name="Kohler A."/>
            <person name="Kuo A."/>
            <person name="Nagy L.G."/>
            <person name="Floudas D."/>
            <person name="Copeland A."/>
            <person name="Barry K.W."/>
            <person name="Cichocki N."/>
            <person name="Veneault-Fourrey C."/>
            <person name="LaButti K."/>
            <person name="Lindquist E.A."/>
            <person name="Lipzen A."/>
            <person name="Lundell T."/>
            <person name="Morin E."/>
            <person name="Murat C."/>
            <person name="Riley R."/>
            <person name="Ohm R."/>
            <person name="Sun H."/>
            <person name="Tunlid A."/>
            <person name="Henrissat B."/>
            <person name="Grigoriev I.V."/>
            <person name="Hibbett D.S."/>
            <person name="Martin F."/>
        </authorList>
    </citation>
    <scope>NUCLEOTIDE SEQUENCE [LARGE SCALE GENOMIC DNA]</scope>
    <source>
        <strain evidence="2">441</strain>
    </source>
</reference>
<sequence length="171" mass="19077">MATPAVASYTVGGALSECPKLEICTMPPGEDSLESSTYCLLGAHQYHWRPTALSIPHHDYRIYVVWEGEILGRFMCCYDAETFSVPNPVRFCLGKLIRNFLVQYFTTVDSLIRSLILRNIWPTHIRMVDGRTLFSFMTYAGPCIPFPVAPNCKQSLPSSVVKCTAQSAGSM</sequence>
<reference evidence="1 2" key="1">
    <citation type="submission" date="2014-04" db="EMBL/GenBank/DDBJ databases">
        <authorList>
            <consortium name="DOE Joint Genome Institute"/>
            <person name="Kuo A."/>
            <person name="Kohler A."/>
            <person name="Costa M.D."/>
            <person name="Nagy L.G."/>
            <person name="Floudas D."/>
            <person name="Copeland A."/>
            <person name="Barry K.W."/>
            <person name="Cichocki N."/>
            <person name="Veneault-Fourrey C."/>
            <person name="LaButti K."/>
            <person name="Lindquist E.A."/>
            <person name="Lipzen A."/>
            <person name="Lundell T."/>
            <person name="Morin E."/>
            <person name="Murat C."/>
            <person name="Sun H."/>
            <person name="Tunlid A."/>
            <person name="Henrissat B."/>
            <person name="Grigoriev I.V."/>
            <person name="Hibbett D.S."/>
            <person name="Martin F."/>
            <person name="Nordberg H.P."/>
            <person name="Cantor M.N."/>
            <person name="Hua S.X."/>
        </authorList>
    </citation>
    <scope>NUCLEOTIDE SEQUENCE [LARGE SCALE GENOMIC DNA]</scope>
    <source>
        <strain evidence="1 2">441</strain>
    </source>
</reference>
<evidence type="ECO:0000313" key="1">
    <source>
        <dbReference type="EMBL" id="KIK17400.1"/>
    </source>
</evidence>
<dbReference type="EMBL" id="KN833829">
    <property type="protein sequence ID" value="KIK17400.1"/>
    <property type="molecule type" value="Genomic_DNA"/>
</dbReference>
<dbReference type="Proteomes" id="UP000054018">
    <property type="component" value="Unassembled WGS sequence"/>
</dbReference>
<dbReference type="AlphaFoldDB" id="A0A0C9XY24"/>
<keyword evidence="2" id="KW-1185">Reference proteome</keyword>
<gene>
    <name evidence="1" type="ORF">PISMIDRAFT_226916</name>
</gene>